<sequence>MSKNKKDSVLVHLRIQAEEAVEGKIIQKIKTIRPDGRETMYLFPVEHQELKFHEELVTINKIKKICKCIKKCGEFRNISVELPREIANLYLDSDFDPVFKDYYLEEVIEGINKIPENPSLDIPEIIRKIVETLSSNRPQLSFYDITKNFILDNYNGRNDNAELWLENFENECIRFEIAEEKMFEILRLFLDGNAKDWYTSARIKYGLETPWVVFKDSFRKTFSEKGWSNARSVYNFRHINGSMVEYALKKERMLLSRDPKMPEAIRIDLIVIGLPIFIQEKLDNEIKSTEHLISEIRKYDKKVSNEHSDKVDNVVSKEKLGNKEKFHHKSEKKPCEICEKLGSPNRFHKQDDCWNKHRIKTVNTTELQRDLNDQMSNFTISQKKETDITKRNLMG</sequence>
<proteinExistence type="predicted"/>
<evidence type="ECO:0008006" key="3">
    <source>
        <dbReference type="Google" id="ProtNLM"/>
    </source>
</evidence>
<keyword evidence="2" id="KW-1185">Reference proteome</keyword>
<dbReference type="AlphaFoldDB" id="A0AAW1TVD4"/>
<name>A0AAW1TVD4_9CUCU</name>
<protein>
    <recommendedName>
        <fullName evidence="3">Retrotransposon gag domain-containing protein</fullName>
    </recommendedName>
</protein>
<gene>
    <name evidence="1" type="ORF">WA026_018700</name>
</gene>
<comment type="caution">
    <text evidence="1">The sequence shown here is derived from an EMBL/GenBank/DDBJ whole genome shotgun (WGS) entry which is preliminary data.</text>
</comment>
<dbReference type="Proteomes" id="UP001431783">
    <property type="component" value="Unassembled WGS sequence"/>
</dbReference>
<reference evidence="1 2" key="1">
    <citation type="submission" date="2023-03" db="EMBL/GenBank/DDBJ databases">
        <title>Genome insight into feeding habits of ladybird beetles.</title>
        <authorList>
            <person name="Li H.-S."/>
            <person name="Huang Y.-H."/>
            <person name="Pang H."/>
        </authorList>
    </citation>
    <scope>NUCLEOTIDE SEQUENCE [LARGE SCALE GENOMIC DNA]</scope>
    <source>
        <strain evidence="1">SYSU_2023b</strain>
        <tissue evidence="1">Whole body</tissue>
    </source>
</reference>
<accession>A0AAW1TVD4</accession>
<organism evidence="1 2">
    <name type="scientific">Henosepilachna vigintioctopunctata</name>
    <dbReference type="NCBI Taxonomy" id="420089"/>
    <lineage>
        <taxon>Eukaryota</taxon>
        <taxon>Metazoa</taxon>
        <taxon>Ecdysozoa</taxon>
        <taxon>Arthropoda</taxon>
        <taxon>Hexapoda</taxon>
        <taxon>Insecta</taxon>
        <taxon>Pterygota</taxon>
        <taxon>Neoptera</taxon>
        <taxon>Endopterygota</taxon>
        <taxon>Coleoptera</taxon>
        <taxon>Polyphaga</taxon>
        <taxon>Cucujiformia</taxon>
        <taxon>Coccinelloidea</taxon>
        <taxon>Coccinellidae</taxon>
        <taxon>Epilachninae</taxon>
        <taxon>Epilachnini</taxon>
        <taxon>Henosepilachna</taxon>
    </lineage>
</organism>
<evidence type="ECO:0000313" key="1">
    <source>
        <dbReference type="EMBL" id="KAK9872565.1"/>
    </source>
</evidence>
<evidence type="ECO:0000313" key="2">
    <source>
        <dbReference type="Proteomes" id="UP001431783"/>
    </source>
</evidence>
<dbReference type="EMBL" id="JARQZJ010000012">
    <property type="protein sequence ID" value="KAK9872565.1"/>
    <property type="molecule type" value="Genomic_DNA"/>
</dbReference>